<keyword evidence="7" id="KW-0274">FAD</keyword>
<dbReference type="EC" id="2.7.1.180" evidence="2"/>
<evidence type="ECO:0000256" key="3">
    <source>
        <dbReference type="ARBA" id="ARBA00016337"/>
    </source>
</evidence>
<dbReference type="InterPro" id="IPR006311">
    <property type="entry name" value="TAT_signal"/>
</dbReference>
<reference evidence="11" key="1">
    <citation type="submission" date="2021-08" db="EMBL/GenBank/DDBJ databases">
        <authorList>
            <person name="Nwanade C."/>
            <person name="Wang M."/>
            <person name="Masoudi A."/>
            <person name="Yu Z."/>
            <person name="Liu J."/>
        </authorList>
    </citation>
    <scope>NUCLEOTIDE SEQUENCE</scope>
    <source>
        <strain evidence="11">S141</strain>
    </source>
</reference>
<dbReference type="GO" id="GO:0016740">
    <property type="term" value="F:transferase activity"/>
    <property type="evidence" value="ECO:0007669"/>
    <property type="project" value="UniProtKB-KW"/>
</dbReference>
<sequence>MLRLPRLRVDPRRSCPLRAANRGGAPETTIGGRGVSAQLTRRRFLAISAAVLVGPSAPTARAAPVTWRGFALGAEARLTIHAPPQLASRAIAAALSQLRQAEQLFSLYDPASVLSRLNRAGVLQSPPPPFLDLARLCTRMHAATAGIFDPSVQPLWQAAARGEDISKAARLAGWHKVSVTAQEIRLAPGQALTFNGIGQGYATDMVRAALGRLGLKQVLVNAGEFAALGGPFRVGLADPKHGVFTARSLTGGAVATSSPGALRLRGAAHILHPTIDRRPQWATVSTEATSAALADAASTAFCLMNESEITAALARLPAGSKANLLAEDGSLKTLG</sequence>
<evidence type="ECO:0000313" key="11">
    <source>
        <dbReference type="EMBL" id="UWQ57714.1"/>
    </source>
</evidence>
<dbReference type="PANTHER" id="PTHR30040">
    <property type="entry name" value="THIAMINE BIOSYNTHESIS LIPOPROTEIN APBE"/>
    <property type="match status" value="1"/>
</dbReference>
<evidence type="ECO:0000256" key="7">
    <source>
        <dbReference type="ARBA" id="ARBA00022827"/>
    </source>
</evidence>
<gene>
    <name evidence="11" type="ORF">K3722_14515</name>
</gene>
<protein>
    <recommendedName>
        <fullName evidence="3">FAD:protein FMN transferase</fullName>
        <ecNumber evidence="2">2.7.1.180</ecNumber>
    </recommendedName>
    <alternativeName>
        <fullName evidence="9">Flavin transferase</fullName>
    </alternativeName>
</protein>
<accession>A0ABY5WU20</accession>
<evidence type="ECO:0000256" key="4">
    <source>
        <dbReference type="ARBA" id="ARBA00022630"/>
    </source>
</evidence>
<dbReference type="PROSITE" id="PS51318">
    <property type="entry name" value="TAT"/>
    <property type="match status" value="1"/>
</dbReference>
<keyword evidence="4" id="KW-0285">Flavoprotein</keyword>
<dbReference type="InterPro" id="IPR003374">
    <property type="entry name" value="ApbE-like_sf"/>
</dbReference>
<evidence type="ECO:0000256" key="8">
    <source>
        <dbReference type="ARBA" id="ARBA00022842"/>
    </source>
</evidence>
<keyword evidence="12" id="KW-1185">Reference proteome</keyword>
<dbReference type="Pfam" id="PF02424">
    <property type="entry name" value="ApbE"/>
    <property type="match status" value="1"/>
</dbReference>
<comment type="cofactor">
    <cofactor evidence="1">
        <name>Mg(2+)</name>
        <dbReference type="ChEBI" id="CHEBI:18420"/>
    </cofactor>
</comment>
<evidence type="ECO:0000256" key="2">
    <source>
        <dbReference type="ARBA" id="ARBA00011955"/>
    </source>
</evidence>
<evidence type="ECO:0000256" key="9">
    <source>
        <dbReference type="ARBA" id="ARBA00031306"/>
    </source>
</evidence>
<name>A0ABY5WU20_LEICA</name>
<evidence type="ECO:0000313" key="12">
    <source>
        <dbReference type="Proteomes" id="UP001058184"/>
    </source>
</evidence>
<dbReference type="EMBL" id="CP081078">
    <property type="protein sequence ID" value="UWQ57714.1"/>
    <property type="molecule type" value="Genomic_DNA"/>
</dbReference>
<evidence type="ECO:0000256" key="10">
    <source>
        <dbReference type="ARBA" id="ARBA00048540"/>
    </source>
</evidence>
<dbReference type="SUPFAM" id="SSF143631">
    <property type="entry name" value="ApbE-like"/>
    <property type="match status" value="1"/>
</dbReference>
<dbReference type="Proteomes" id="UP001058184">
    <property type="component" value="Chromosome"/>
</dbReference>
<evidence type="ECO:0000256" key="1">
    <source>
        <dbReference type="ARBA" id="ARBA00001946"/>
    </source>
</evidence>
<dbReference type="InterPro" id="IPR024932">
    <property type="entry name" value="ApbE"/>
</dbReference>
<keyword evidence="8" id="KW-0460">Magnesium</keyword>
<keyword evidence="6" id="KW-0479">Metal-binding</keyword>
<dbReference type="PANTHER" id="PTHR30040:SF2">
    <property type="entry name" value="FAD:PROTEIN FMN TRANSFERASE"/>
    <property type="match status" value="1"/>
</dbReference>
<organism evidence="11 12">
    <name type="scientific">Leisingera caerulea</name>
    <name type="common">Phaeobacter caeruleus</name>
    <dbReference type="NCBI Taxonomy" id="506591"/>
    <lineage>
        <taxon>Bacteria</taxon>
        <taxon>Pseudomonadati</taxon>
        <taxon>Pseudomonadota</taxon>
        <taxon>Alphaproteobacteria</taxon>
        <taxon>Rhodobacterales</taxon>
        <taxon>Roseobacteraceae</taxon>
        <taxon>Leisingera</taxon>
    </lineage>
</organism>
<evidence type="ECO:0000256" key="6">
    <source>
        <dbReference type="ARBA" id="ARBA00022723"/>
    </source>
</evidence>
<comment type="catalytic activity">
    <reaction evidence="10">
        <text>L-threonyl-[protein] + FAD = FMN-L-threonyl-[protein] + AMP + H(+)</text>
        <dbReference type="Rhea" id="RHEA:36847"/>
        <dbReference type="Rhea" id="RHEA-COMP:11060"/>
        <dbReference type="Rhea" id="RHEA-COMP:11061"/>
        <dbReference type="ChEBI" id="CHEBI:15378"/>
        <dbReference type="ChEBI" id="CHEBI:30013"/>
        <dbReference type="ChEBI" id="CHEBI:57692"/>
        <dbReference type="ChEBI" id="CHEBI:74257"/>
        <dbReference type="ChEBI" id="CHEBI:456215"/>
        <dbReference type="EC" id="2.7.1.180"/>
    </reaction>
</comment>
<keyword evidence="5 11" id="KW-0808">Transferase</keyword>
<evidence type="ECO:0000256" key="5">
    <source>
        <dbReference type="ARBA" id="ARBA00022679"/>
    </source>
</evidence>
<dbReference type="Gene3D" id="3.10.520.10">
    <property type="entry name" value="ApbE-like domains"/>
    <property type="match status" value="1"/>
</dbReference>
<proteinExistence type="predicted"/>